<feature type="transmembrane region" description="Helical" evidence="8">
    <location>
        <begin position="524"/>
        <end position="545"/>
    </location>
</feature>
<evidence type="ECO:0000256" key="2">
    <source>
        <dbReference type="ARBA" id="ARBA00022448"/>
    </source>
</evidence>
<keyword evidence="4" id="KW-0769">Symport</keyword>
<organism evidence="9 10">
    <name type="scientific">Labrys wisconsinensis</name>
    <dbReference type="NCBI Taxonomy" id="425677"/>
    <lineage>
        <taxon>Bacteria</taxon>
        <taxon>Pseudomonadati</taxon>
        <taxon>Pseudomonadota</taxon>
        <taxon>Alphaproteobacteria</taxon>
        <taxon>Hyphomicrobiales</taxon>
        <taxon>Xanthobacteraceae</taxon>
        <taxon>Labrys</taxon>
    </lineage>
</organism>
<evidence type="ECO:0000256" key="3">
    <source>
        <dbReference type="ARBA" id="ARBA00022692"/>
    </source>
</evidence>
<feature type="transmembrane region" description="Helical" evidence="8">
    <location>
        <begin position="245"/>
        <end position="264"/>
    </location>
</feature>
<name>A0ABU0J9B3_9HYPH</name>
<keyword evidence="2" id="KW-0813">Transport</keyword>
<evidence type="ECO:0000256" key="4">
    <source>
        <dbReference type="ARBA" id="ARBA00022847"/>
    </source>
</evidence>
<gene>
    <name evidence="9" type="ORF">QO011_003877</name>
</gene>
<proteinExistence type="predicted"/>
<dbReference type="Pfam" id="PF01566">
    <property type="entry name" value="Nramp"/>
    <property type="match status" value="1"/>
</dbReference>
<reference evidence="9 10" key="1">
    <citation type="submission" date="2023-07" db="EMBL/GenBank/DDBJ databases">
        <title>Genomic Encyclopedia of Type Strains, Phase IV (KMG-IV): sequencing the most valuable type-strain genomes for metagenomic binning, comparative biology and taxonomic classification.</title>
        <authorList>
            <person name="Goeker M."/>
        </authorList>
    </citation>
    <scope>NUCLEOTIDE SEQUENCE [LARGE SCALE GENOMIC DNA]</scope>
    <source>
        <strain evidence="9 10">DSM 19619</strain>
    </source>
</reference>
<comment type="caution">
    <text evidence="9">The sequence shown here is derived from an EMBL/GenBank/DDBJ whole genome shotgun (WGS) entry which is preliminary data.</text>
</comment>
<feature type="transmembrane region" description="Helical" evidence="8">
    <location>
        <begin position="208"/>
        <end position="225"/>
    </location>
</feature>
<feature type="transmembrane region" description="Helical" evidence="8">
    <location>
        <begin position="484"/>
        <end position="503"/>
    </location>
</feature>
<feature type="transmembrane region" description="Helical" evidence="8">
    <location>
        <begin position="415"/>
        <end position="438"/>
    </location>
</feature>
<dbReference type="Proteomes" id="UP001242480">
    <property type="component" value="Unassembled WGS sequence"/>
</dbReference>
<feature type="region of interest" description="Disordered" evidence="7">
    <location>
        <begin position="97"/>
        <end position="131"/>
    </location>
</feature>
<feature type="transmembrane region" description="Helical" evidence="8">
    <location>
        <begin position="310"/>
        <end position="329"/>
    </location>
</feature>
<evidence type="ECO:0000256" key="1">
    <source>
        <dbReference type="ARBA" id="ARBA00004141"/>
    </source>
</evidence>
<dbReference type="InterPro" id="IPR001046">
    <property type="entry name" value="NRAMP_fam"/>
</dbReference>
<keyword evidence="6 8" id="KW-0472">Membrane</keyword>
<feature type="transmembrane region" description="Helical" evidence="8">
    <location>
        <begin position="366"/>
        <end position="387"/>
    </location>
</feature>
<evidence type="ECO:0000256" key="6">
    <source>
        <dbReference type="ARBA" id="ARBA00023136"/>
    </source>
</evidence>
<evidence type="ECO:0000256" key="8">
    <source>
        <dbReference type="SAM" id="Phobius"/>
    </source>
</evidence>
<accession>A0ABU0J9B3</accession>
<evidence type="ECO:0000256" key="7">
    <source>
        <dbReference type="SAM" id="MobiDB-lite"/>
    </source>
</evidence>
<dbReference type="NCBIfam" id="NF037982">
    <property type="entry name" value="Nramp_1"/>
    <property type="match status" value="1"/>
</dbReference>
<dbReference type="PANTHER" id="PTHR11706">
    <property type="entry name" value="SOLUTE CARRIER PROTEIN FAMILY 11 MEMBER"/>
    <property type="match status" value="1"/>
</dbReference>
<feature type="transmembrane region" description="Helical" evidence="8">
    <location>
        <begin position="164"/>
        <end position="187"/>
    </location>
</feature>
<dbReference type="EMBL" id="JAUSVX010000007">
    <property type="protein sequence ID" value="MDQ0470858.1"/>
    <property type="molecule type" value="Genomic_DNA"/>
</dbReference>
<keyword evidence="3 8" id="KW-0812">Transmembrane</keyword>
<protein>
    <submittedName>
        <fullName evidence="9">NRAMP (Natural resistance-associated macrophage protein)-like metal ion transporter</fullName>
    </submittedName>
</protein>
<feature type="transmembrane region" description="Helical" evidence="8">
    <location>
        <begin position="271"/>
        <end position="290"/>
    </location>
</feature>
<keyword evidence="5 8" id="KW-1133">Transmembrane helix</keyword>
<keyword evidence="10" id="KW-1185">Reference proteome</keyword>
<sequence length="546" mass="57639">MAARRGSMTALNAIIGKPGKIRIANFRITSQGPGTGNGCQALLRHGDRLGCCGCDVLRGTRQGNILLRKRFVVIRIASPGQFAASGSNHCLSAADGRAPRTMRRPGETGMAGATKTPAGKSAGSPTIEPSKPRLLGLLGPGLITGASDDDPSGIATYSQTGAQFGYATSWTLLFSYPLMTAIQIISARLGRTTGRGIAGNLRKYYPNWLVYSSVSLLLIANVINIGADVGAMADAVHVLIGGPQIAYVVAFGTICILMQVFLAYKNYVGVLKWLTLALLAYVATLFVVKVDWLDFARHLVLPDLSFKADYLTAIVAIFGTTISPYLFFWQSSQEVEDIKAVPERKPLKAAPEQADNAGSRISLDTFVGMAISNIIALAITITAAATLHANGVTDIQSSAQAAEALKPIAGTFAEILFAVGIVGTGLLAVPVLGGSAAYAVGETMRWKTGLDRKPREARAFYATIALATVIGAGLNLTPINPIKALYWSAVINGVVAVPIMAVMMMMSTQPRIMGRETIGLSLRIFGWLATGVMTLTAIAMIVTSFL</sequence>
<evidence type="ECO:0000256" key="5">
    <source>
        <dbReference type="ARBA" id="ARBA00022989"/>
    </source>
</evidence>
<evidence type="ECO:0000313" key="10">
    <source>
        <dbReference type="Proteomes" id="UP001242480"/>
    </source>
</evidence>
<evidence type="ECO:0000313" key="9">
    <source>
        <dbReference type="EMBL" id="MDQ0470858.1"/>
    </source>
</evidence>
<comment type="subcellular location">
    <subcellularLocation>
        <location evidence="1">Membrane</location>
        <topology evidence="1">Multi-pass membrane protein</topology>
    </subcellularLocation>
</comment>
<feature type="transmembrane region" description="Helical" evidence="8">
    <location>
        <begin position="459"/>
        <end position="478"/>
    </location>
</feature>
<dbReference type="PANTHER" id="PTHR11706:SF33">
    <property type="entry name" value="NATURAL RESISTANCE-ASSOCIATED MACROPHAGE PROTEIN 2"/>
    <property type="match status" value="1"/>
</dbReference>
<dbReference type="RefSeq" id="WP_307275154.1">
    <property type="nucleotide sequence ID" value="NZ_JAUSVX010000007.1"/>
</dbReference>